<feature type="compositionally biased region" description="Basic and acidic residues" evidence="1">
    <location>
        <begin position="40"/>
        <end position="49"/>
    </location>
</feature>
<dbReference type="OrthoDB" id="1703270at2759"/>
<keyword evidence="3" id="KW-1185">Reference proteome</keyword>
<organism evidence="2 3">
    <name type="scientific">Plectosphaerella cucumerina</name>
    <dbReference type="NCBI Taxonomy" id="40658"/>
    <lineage>
        <taxon>Eukaryota</taxon>
        <taxon>Fungi</taxon>
        <taxon>Dikarya</taxon>
        <taxon>Ascomycota</taxon>
        <taxon>Pezizomycotina</taxon>
        <taxon>Sordariomycetes</taxon>
        <taxon>Hypocreomycetidae</taxon>
        <taxon>Glomerellales</taxon>
        <taxon>Plectosphaerellaceae</taxon>
        <taxon>Plectosphaerella</taxon>
    </lineage>
</organism>
<reference evidence="2" key="1">
    <citation type="journal article" date="2021" name="Nat. Commun.">
        <title>Genetic determinants of endophytism in the Arabidopsis root mycobiome.</title>
        <authorList>
            <person name="Mesny F."/>
            <person name="Miyauchi S."/>
            <person name="Thiergart T."/>
            <person name="Pickel B."/>
            <person name="Atanasova L."/>
            <person name="Karlsson M."/>
            <person name="Huettel B."/>
            <person name="Barry K.W."/>
            <person name="Haridas S."/>
            <person name="Chen C."/>
            <person name="Bauer D."/>
            <person name="Andreopoulos W."/>
            <person name="Pangilinan J."/>
            <person name="LaButti K."/>
            <person name="Riley R."/>
            <person name="Lipzen A."/>
            <person name="Clum A."/>
            <person name="Drula E."/>
            <person name="Henrissat B."/>
            <person name="Kohler A."/>
            <person name="Grigoriev I.V."/>
            <person name="Martin F.M."/>
            <person name="Hacquard S."/>
        </authorList>
    </citation>
    <scope>NUCLEOTIDE SEQUENCE</scope>
    <source>
        <strain evidence="2">MPI-CAGE-AT-0016</strain>
    </source>
</reference>
<gene>
    <name evidence="2" type="ORF">B0T11DRAFT_50997</name>
</gene>
<dbReference type="Proteomes" id="UP000813385">
    <property type="component" value="Unassembled WGS sequence"/>
</dbReference>
<feature type="compositionally biased region" description="Low complexity" evidence="1">
    <location>
        <begin position="24"/>
        <end position="39"/>
    </location>
</feature>
<protein>
    <submittedName>
        <fullName evidence="2">Uncharacterized protein</fullName>
    </submittedName>
</protein>
<sequence length="301" mass="34477">MLEPVICFGEAGQPGIHQFQTQQTMDNNSDMSSSSSTGHSPDHSPDRSPYRSPEPLPPVVPLEDQPVITAIETGSTLESYSEDEEDAILLSRLWSLLETDHDICSNPGPRLMDGREFPDGLSPVFARDLCWNVRYSELDARGKEPLVPWPSSEEFASYGADRARIGLRRCLPLPREDRLAEGFDPTQAVYNDDATLSSQFRHIELGRLYLDKPHQPMPRTRHLLWMRRKSDEVQMDEVQMDEEQVDEVHMADLPYLTQDLIQSIDEDQSFDRWVDQDEETWGPADQSPTPAKPRRRCEYFC</sequence>
<accession>A0A8K0TKD5</accession>
<evidence type="ECO:0000313" key="2">
    <source>
        <dbReference type="EMBL" id="KAH7367181.1"/>
    </source>
</evidence>
<evidence type="ECO:0000256" key="1">
    <source>
        <dbReference type="SAM" id="MobiDB-lite"/>
    </source>
</evidence>
<name>A0A8K0TKD5_9PEZI</name>
<comment type="caution">
    <text evidence="2">The sequence shown here is derived from an EMBL/GenBank/DDBJ whole genome shotgun (WGS) entry which is preliminary data.</text>
</comment>
<dbReference type="EMBL" id="JAGPXD010000002">
    <property type="protein sequence ID" value="KAH7367181.1"/>
    <property type="molecule type" value="Genomic_DNA"/>
</dbReference>
<proteinExistence type="predicted"/>
<evidence type="ECO:0000313" key="3">
    <source>
        <dbReference type="Proteomes" id="UP000813385"/>
    </source>
</evidence>
<feature type="region of interest" description="Disordered" evidence="1">
    <location>
        <begin position="12"/>
        <end position="63"/>
    </location>
</feature>
<dbReference type="AlphaFoldDB" id="A0A8K0TKD5"/>
<feature type="region of interest" description="Disordered" evidence="1">
    <location>
        <begin position="275"/>
        <end position="295"/>
    </location>
</feature>